<dbReference type="PANTHER" id="PTHR47197:SF3">
    <property type="entry name" value="DIHYDRO-HEME D1 DEHYDROGENASE"/>
    <property type="match status" value="1"/>
</dbReference>
<dbReference type="AlphaFoldDB" id="A0A354M372"/>
<dbReference type="EMBL" id="DNWC01000104">
    <property type="protein sequence ID" value="HBJ08961.1"/>
    <property type="molecule type" value="Genomic_DNA"/>
</dbReference>
<dbReference type="PROSITE" id="PS51257">
    <property type="entry name" value="PROKAR_LIPOPROTEIN"/>
    <property type="match status" value="1"/>
</dbReference>
<dbReference type="RefSeq" id="WP_278715789.1">
    <property type="nucleotide sequence ID" value="NZ_CATXLH010000104.1"/>
</dbReference>
<dbReference type="InterPro" id="IPR031815">
    <property type="entry name" value="DUF5074"/>
</dbReference>
<dbReference type="Proteomes" id="UP000262954">
    <property type="component" value="Unassembled WGS sequence"/>
</dbReference>
<dbReference type="InterPro" id="IPR015943">
    <property type="entry name" value="WD40/YVTN_repeat-like_dom_sf"/>
</dbReference>
<gene>
    <name evidence="1" type="ORF">DDY73_08130</name>
</gene>
<sequence length="380" mass="42869">MKRMNMQNIYRIFPLIFLLLTSCRGDEPVPAPREITVSSGFYLLNEGNKGNNMATLDYFDYTNNTYYLNIYAERNPTVVKELGDVGNDLQIYGNRLYAVINCSNFIEVTDLKTTKHIGMIQIPSCRYIVFHKNKAYVSSYASIDGSDLYARQGYVAQIDTASLQVEKRVAVGSQPEEMVIIGDKLYVANSMCVSTGEMDHTVSVIDLNTFTEIKKIDVAVNLHRMKADRYGYIYVSSRGDYYDGKSDLYMINSRTDEVEGPLSIPVNNMCISGDSLYILAKEFNYITGYAESVYGIIDTRTHKILTRNFISDGTDTRIDMPYGIAVNPISKEIFVTDAKDFITPGKVYCFSPDGKKKWEEIAGEIPSNIAFVLETQTTDN</sequence>
<dbReference type="InterPro" id="IPR051200">
    <property type="entry name" value="Host-pathogen_enzymatic-act"/>
</dbReference>
<dbReference type="Pfam" id="PF16819">
    <property type="entry name" value="DUF5074"/>
    <property type="match status" value="1"/>
</dbReference>
<reference evidence="1 2" key="1">
    <citation type="journal article" date="2018" name="Nat. Biotechnol.">
        <title>A standardized bacterial taxonomy based on genome phylogeny substantially revises the tree of life.</title>
        <authorList>
            <person name="Parks D.H."/>
            <person name="Chuvochina M."/>
            <person name="Waite D.W."/>
            <person name="Rinke C."/>
            <person name="Skarshewski A."/>
            <person name="Chaumeil P.A."/>
            <person name="Hugenholtz P."/>
        </authorList>
    </citation>
    <scope>NUCLEOTIDE SEQUENCE [LARGE SCALE GENOMIC DNA]</scope>
    <source>
        <strain evidence="1">UBA11482</strain>
    </source>
</reference>
<protein>
    <recommendedName>
        <fullName evidence="3">YncE family protein</fullName>
    </recommendedName>
</protein>
<dbReference type="SUPFAM" id="SSF51004">
    <property type="entry name" value="C-terminal (heme d1) domain of cytochrome cd1-nitrite reductase"/>
    <property type="match status" value="1"/>
</dbReference>
<dbReference type="InterPro" id="IPR011048">
    <property type="entry name" value="Haem_d1_sf"/>
</dbReference>
<evidence type="ECO:0008006" key="3">
    <source>
        <dbReference type="Google" id="ProtNLM"/>
    </source>
</evidence>
<proteinExistence type="predicted"/>
<organism evidence="1 2">
    <name type="scientific">Coprobacter fastidiosus</name>
    <dbReference type="NCBI Taxonomy" id="1099853"/>
    <lineage>
        <taxon>Bacteria</taxon>
        <taxon>Pseudomonadati</taxon>
        <taxon>Bacteroidota</taxon>
        <taxon>Bacteroidia</taxon>
        <taxon>Bacteroidales</taxon>
        <taxon>Barnesiellaceae</taxon>
        <taxon>Coprobacter</taxon>
    </lineage>
</organism>
<evidence type="ECO:0000313" key="1">
    <source>
        <dbReference type="EMBL" id="HBJ08961.1"/>
    </source>
</evidence>
<comment type="caution">
    <text evidence="1">The sequence shown here is derived from an EMBL/GenBank/DDBJ whole genome shotgun (WGS) entry which is preliminary data.</text>
</comment>
<accession>A0A354M372</accession>
<name>A0A354M372_9BACT</name>
<evidence type="ECO:0000313" key="2">
    <source>
        <dbReference type="Proteomes" id="UP000262954"/>
    </source>
</evidence>
<dbReference type="PANTHER" id="PTHR47197">
    <property type="entry name" value="PROTEIN NIRF"/>
    <property type="match status" value="1"/>
</dbReference>
<dbReference type="Gene3D" id="2.130.10.10">
    <property type="entry name" value="YVTN repeat-like/Quinoprotein amine dehydrogenase"/>
    <property type="match status" value="1"/>
</dbReference>